<name>A0A382B098_9ZZZZ</name>
<proteinExistence type="predicted"/>
<evidence type="ECO:0000313" key="1">
    <source>
        <dbReference type="EMBL" id="SVB06971.1"/>
    </source>
</evidence>
<dbReference type="SUPFAM" id="SSF101898">
    <property type="entry name" value="NHL repeat"/>
    <property type="match status" value="1"/>
</dbReference>
<dbReference type="InterPro" id="IPR051344">
    <property type="entry name" value="Vgb"/>
</dbReference>
<dbReference type="PANTHER" id="PTHR40274">
    <property type="entry name" value="VIRGINIAMYCIN B LYASE"/>
    <property type="match status" value="1"/>
</dbReference>
<sequence length="405" mass="44307">WALALLICLSLPATATAQRGGAQVSIPDGEGKDVVEISCTTCHGLRQIVGSAGYDADGWHDLIRTMVVLPDVQAGQVAGYLAAHFPPRSGRAPTLAAGDFEIEITEWTVPTLGQRSRDPAEAPDGSIWWTGMWASLAGRLDPATGEMKEYRLPEAARPHSIVPDGDGNIWYTGNSNSTIGKLHPTTGEIVEYQTEARDPHSAVFHPNGKLYFTAQGAAMLGRLDPATGDVTEIATEPRPYGIRVDAEGTVWVAYNGTNKIGALDPETMEVRYYEVPDERSRIRRLDVASDGMIWYGNSTMGRIGRLDPKTGEIEEWPSPSGPSAHPYAFAIVDDVIWYNESGMRPDALVRFDPRTEEFQSWPIPSGYGIIRNMWVTEDGNLLIHQTSSNRIGLVKIPPSRLTSEH</sequence>
<evidence type="ECO:0008006" key="2">
    <source>
        <dbReference type="Google" id="ProtNLM"/>
    </source>
</evidence>
<dbReference type="AlphaFoldDB" id="A0A382B098"/>
<dbReference type="InterPro" id="IPR036909">
    <property type="entry name" value="Cyt_c-like_dom_sf"/>
</dbReference>
<dbReference type="EMBL" id="UINC01027548">
    <property type="protein sequence ID" value="SVB06971.1"/>
    <property type="molecule type" value="Genomic_DNA"/>
</dbReference>
<protein>
    <recommendedName>
        <fullName evidence="2">Cytochrome C</fullName>
    </recommendedName>
</protein>
<dbReference type="Gene3D" id="2.130.10.10">
    <property type="entry name" value="YVTN repeat-like/Quinoprotein amine dehydrogenase"/>
    <property type="match status" value="2"/>
</dbReference>
<dbReference type="Gene3D" id="1.10.760.10">
    <property type="entry name" value="Cytochrome c-like domain"/>
    <property type="match status" value="1"/>
</dbReference>
<dbReference type="Pfam" id="PF24684">
    <property type="entry name" value="Vgb_lyase"/>
    <property type="match status" value="2"/>
</dbReference>
<gene>
    <name evidence="1" type="ORF">METZ01_LOCUS159825</name>
</gene>
<organism evidence="1">
    <name type="scientific">marine metagenome</name>
    <dbReference type="NCBI Taxonomy" id="408172"/>
    <lineage>
        <taxon>unclassified sequences</taxon>
        <taxon>metagenomes</taxon>
        <taxon>ecological metagenomes</taxon>
    </lineage>
</organism>
<dbReference type="PANTHER" id="PTHR40274:SF3">
    <property type="entry name" value="VIRGINIAMYCIN B LYASE"/>
    <property type="match status" value="1"/>
</dbReference>
<reference evidence="1" key="1">
    <citation type="submission" date="2018-05" db="EMBL/GenBank/DDBJ databases">
        <authorList>
            <person name="Lanie J.A."/>
            <person name="Ng W.-L."/>
            <person name="Kazmierczak K.M."/>
            <person name="Andrzejewski T.M."/>
            <person name="Davidsen T.M."/>
            <person name="Wayne K.J."/>
            <person name="Tettelin H."/>
            <person name="Glass J.I."/>
            <person name="Rusch D."/>
            <person name="Podicherti R."/>
            <person name="Tsui H.-C.T."/>
            <person name="Winkler M.E."/>
        </authorList>
    </citation>
    <scope>NUCLEOTIDE SEQUENCE</scope>
</reference>
<dbReference type="GO" id="GO:0020037">
    <property type="term" value="F:heme binding"/>
    <property type="evidence" value="ECO:0007669"/>
    <property type="project" value="InterPro"/>
</dbReference>
<dbReference type="GO" id="GO:0009055">
    <property type="term" value="F:electron transfer activity"/>
    <property type="evidence" value="ECO:0007669"/>
    <property type="project" value="InterPro"/>
</dbReference>
<dbReference type="InterPro" id="IPR015943">
    <property type="entry name" value="WD40/YVTN_repeat-like_dom_sf"/>
</dbReference>
<feature type="non-terminal residue" evidence="1">
    <location>
        <position position="1"/>
    </location>
</feature>
<accession>A0A382B098</accession>